<reference evidence="1" key="1">
    <citation type="submission" date="2020-04" db="EMBL/GenBank/DDBJ databases">
        <authorList>
            <person name="Zhang T."/>
        </authorList>
    </citation>
    <scope>NUCLEOTIDE SEQUENCE</scope>
    <source>
        <strain evidence="1">HKST-UBA11</strain>
    </source>
</reference>
<comment type="caution">
    <text evidence="1">The sequence shown here is derived from an EMBL/GenBank/DDBJ whole genome shotgun (WGS) entry which is preliminary data.</text>
</comment>
<reference evidence="1" key="2">
    <citation type="journal article" date="2021" name="Microbiome">
        <title>Successional dynamics and alternative stable states in a saline activated sludge microbial community over 9 years.</title>
        <authorList>
            <person name="Wang Y."/>
            <person name="Ye J."/>
            <person name="Ju F."/>
            <person name="Liu L."/>
            <person name="Boyd J.A."/>
            <person name="Deng Y."/>
            <person name="Parks D.H."/>
            <person name="Jiang X."/>
            <person name="Yin X."/>
            <person name="Woodcroft B.J."/>
            <person name="Tyson G.W."/>
            <person name="Hugenholtz P."/>
            <person name="Polz M.F."/>
            <person name="Zhang T."/>
        </authorList>
    </citation>
    <scope>NUCLEOTIDE SEQUENCE</scope>
    <source>
        <strain evidence="1">HKST-UBA11</strain>
    </source>
</reference>
<dbReference type="Proteomes" id="UP000754563">
    <property type="component" value="Unassembled WGS sequence"/>
</dbReference>
<protein>
    <submittedName>
        <fullName evidence="1">Uncharacterized protein</fullName>
    </submittedName>
</protein>
<proteinExistence type="predicted"/>
<feature type="non-terminal residue" evidence="1">
    <location>
        <position position="813"/>
    </location>
</feature>
<accession>A0A955RL46</accession>
<sequence length="813" mass="91100">MNNNETVLSANSLSSDVCSTKCVNGNVGYDFGIRGTASWCECCENNCGGLNEACQNQVNTDSQTISNYDLLCTYINTDSGDLYLGMEIGDKCNWKDYKTVCVPGDTEENEAKEWVTRCNENGLVSESYVQKNPNCLNEKNWLESIENPLLSSSVEKKDEEVVQNIFNVEFKNLDISELNSEERQKVNLSYCINTSENTSCFQIPNYQILGNNSVDKRISVSSIKQDNFKFSWILNYPSSSVNCETVDSAEAVNKTAGYISKVYNSTPTDQSFSIPNVKCSPINTTPADSNEGLDMNVLVLIYDGLPDYALSIGYRDDPFLLVEDTVNLLEEASISSNSPTKGKNLNVNIIDIIESKRLLSQKGTNCDQYLQQVLSGNWTESDWSSTDCWGSGTASYQNLVGENPAICSRINSGEIDEVWVFTFGYGGLWETTLVTNDDTAYPSFSGGVSEVRSSCNKDFFIHGLNFDVPPDQALHSFAHRMENVLEDLTPKEYAEFDTLSSRYEVDSSINIGLPDQEVIGCGNVHFPPNAEQHYDYENLKYVETDCKDWNPLHSGLKTKLNCKAWNCTHEGYLKWWFGHMPGKDSKLIDLSGDKISNWWDLYVNYVDISNKNIKSPTKTEDIKEIIIPLPPEESLNDKSSTESIQYDYNIKLSELKISPSSWKNLDKLNFNSIYENAIREAFTAKSNGGKWVSDVLTEMGETDIRNYLDNLNIYSGDEVDKLLESRNCSLGTTPMTVKNEKIQVDGVAFSGAGKDSLVVLALVVEEIVQARQYENIAVELFNEGYFNNTRFSLPENFITTLNDGIPPSDSNQY</sequence>
<dbReference type="EMBL" id="JAGQLH010000130">
    <property type="protein sequence ID" value="MCA9386335.1"/>
    <property type="molecule type" value="Genomic_DNA"/>
</dbReference>
<dbReference type="AlphaFoldDB" id="A0A955RL46"/>
<evidence type="ECO:0000313" key="1">
    <source>
        <dbReference type="EMBL" id="MCA9386335.1"/>
    </source>
</evidence>
<evidence type="ECO:0000313" key="2">
    <source>
        <dbReference type="Proteomes" id="UP000754563"/>
    </source>
</evidence>
<gene>
    <name evidence="1" type="ORF">KC717_06850</name>
</gene>
<organism evidence="1 2">
    <name type="scientific">Candidatus Dojkabacteria bacterium</name>
    <dbReference type="NCBI Taxonomy" id="2099670"/>
    <lineage>
        <taxon>Bacteria</taxon>
        <taxon>Candidatus Dojkabacteria</taxon>
    </lineage>
</organism>
<name>A0A955RL46_9BACT</name>